<organism evidence="1 2">
    <name type="scientific">Inconstantimicrobium mannanitabidum</name>
    <dbReference type="NCBI Taxonomy" id="1604901"/>
    <lineage>
        <taxon>Bacteria</taxon>
        <taxon>Bacillati</taxon>
        <taxon>Bacillota</taxon>
        <taxon>Clostridia</taxon>
        <taxon>Eubacteriales</taxon>
        <taxon>Clostridiaceae</taxon>
        <taxon>Inconstantimicrobium</taxon>
    </lineage>
</organism>
<gene>
    <name evidence="1" type="ORF">rsdtw13_28000</name>
</gene>
<protein>
    <submittedName>
        <fullName evidence="1">Uncharacterized protein</fullName>
    </submittedName>
</protein>
<keyword evidence="2" id="KW-1185">Reference proteome</keyword>
<dbReference type="Proteomes" id="UP001058074">
    <property type="component" value="Unassembled WGS sequence"/>
</dbReference>
<dbReference type="EMBL" id="BROD01000001">
    <property type="protein sequence ID" value="GKX67542.1"/>
    <property type="molecule type" value="Genomic_DNA"/>
</dbReference>
<reference evidence="1" key="1">
    <citation type="journal article" date="2025" name="Int. J. Syst. Evol. Microbiol.">
        <title>Inconstantimicrobium mannanitabidum sp. nov., a novel member of the family Clostridiaceae isolated from anoxic soil under the treatment of reductive soil disinfestation.</title>
        <authorList>
            <person name="Ueki A."/>
            <person name="Tonouchi A."/>
            <person name="Honma S."/>
            <person name="Kaku N."/>
            <person name="Ueki K."/>
        </authorList>
    </citation>
    <scope>NUCLEOTIDE SEQUENCE</scope>
    <source>
        <strain evidence="1">TW13</strain>
    </source>
</reference>
<sequence>MKIFSKCWWVFGIIEVAATLLNPYIGIFGIFNVVELFCITIAYGYIISVLKTMIRYGENGFAKAGIKATCIMLYIVSVIFFFLKLLAGGLVFIVASSRHEIATLYQIWSNPDTIGVVCLIVEMIFNVLLLISFIYRIKSLKKKAN</sequence>
<proteinExistence type="predicted"/>
<comment type="caution">
    <text evidence="1">The sequence shown here is derived from an EMBL/GenBank/DDBJ whole genome shotgun (WGS) entry which is preliminary data.</text>
</comment>
<name>A0ACB5REE6_9CLOT</name>
<evidence type="ECO:0000313" key="1">
    <source>
        <dbReference type="EMBL" id="GKX67542.1"/>
    </source>
</evidence>
<accession>A0ACB5REE6</accession>
<evidence type="ECO:0000313" key="2">
    <source>
        <dbReference type="Proteomes" id="UP001058074"/>
    </source>
</evidence>